<evidence type="ECO:0000313" key="2">
    <source>
        <dbReference type="EMBL" id="KAJ7331123.1"/>
    </source>
</evidence>
<sequence>MSQLKDRMDTNQEDWAISFKELSEYQQPVLVTSETQTCADDIKENLDLEQKINKTLEEEAAEEEEDEMEDVIENAKPNENTENEDPSWTPEEADAAYKKRMMTMTQRKEPNLGD</sequence>
<dbReference type="AlphaFoldDB" id="A0A9X0CEE6"/>
<gene>
    <name evidence="2" type="ORF">OS493_020825</name>
</gene>
<organism evidence="2 3">
    <name type="scientific">Desmophyllum pertusum</name>
    <dbReference type="NCBI Taxonomy" id="174260"/>
    <lineage>
        <taxon>Eukaryota</taxon>
        <taxon>Metazoa</taxon>
        <taxon>Cnidaria</taxon>
        <taxon>Anthozoa</taxon>
        <taxon>Hexacorallia</taxon>
        <taxon>Scleractinia</taxon>
        <taxon>Caryophylliina</taxon>
        <taxon>Caryophylliidae</taxon>
        <taxon>Desmophyllum</taxon>
    </lineage>
</organism>
<reference evidence="2" key="1">
    <citation type="submission" date="2023-01" db="EMBL/GenBank/DDBJ databases">
        <title>Genome assembly of the deep-sea coral Lophelia pertusa.</title>
        <authorList>
            <person name="Herrera S."/>
            <person name="Cordes E."/>
        </authorList>
    </citation>
    <scope>NUCLEOTIDE SEQUENCE</scope>
    <source>
        <strain evidence="2">USNM1676648</strain>
        <tissue evidence="2">Polyp</tissue>
    </source>
</reference>
<evidence type="ECO:0000256" key="1">
    <source>
        <dbReference type="SAM" id="MobiDB-lite"/>
    </source>
</evidence>
<dbReference type="Proteomes" id="UP001163046">
    <property type="component" value="Unassembled WGS sequence"/>
</dbReference>
<keyword evidence="3" id="KW-1185">Reference proteome</keyword>
<dbReference type="EMBL" id="MU827790">
    <property type="protein sequence ID" value="KAJ7331123.1"/>
    <property type="molecule type" value="Genomic_DNA"/>
</dbReference>
<feature type="region of interest" description="Disordered" evidence="1">
    <location>
        <begin position="57"/>
        <end position="90"/>
    </location>
</feature>
<evidence type="ECO:0000313" key="3">
    <source>
        <dbReference type="Proteomes" id="UP001163046"/>
    </source>
</evidence>
<name>A0A9X0CEE6_9CNID</name>
<protein>
    <submittedName>
        <fullName evidence="2">Uncharacterized protein</fullName>
    </submittedName>
</protein>
<dbReference type="OrthoDB" id="10287856at2759"/>
<accession>A0A9X0CEE6</accession>
<comment type="caution">
    <text evidence="2">The sequence shown here is derived from an EMBL/GenBank/DDBJ whole genome shotgun (WGS) entry which is preliminary data.</text>
</comment>
<proteinExistence type="predicted"/>
<feature type="compositionally biased region" description="Acidic residues" evidence="1">
    <location>
        <begin position="58"/>
        <end position="72"/>
    </location>
</feature>